<dbReference type="EMBL" id="MFJN01000057">
    <property type="protein sequence ID" value="OGG20089.1"/>
    <property type="molecule type" value="Genomic_DNA"/>
</dbReference>
<evidence type="ECO:0000256" key="1">
    <source>
        <dbReference type="SAM" id="Phobius"/>
    </source>
</evidence>
<dbReference type="STRING" id="1798384.A3D03_03610"/>
<protein>
    <submittedName>
        <fullName evidence="2">Uncharacterized protein</fullName>
    </submittedName>
</protein>
<proteinExistence type="predicted"/>
<dbReference type="AlphaFoldDB" id="A0A1F6A5S5"/>
<keyword evidence="1" id="KW-1133">Transmembrane helix</keyword>
<evidence type="ECO:0000313" key="3">
    <source>
        <dbReference type="Proteomes" id="UP000177092"/>
    </source>
</evidence>
<organism evidence="2 3">
    <name type="scientific">Candidatus Gottesmanbacteria bacterium RIFCSPHIGHO2_02_FULL_40_13</name>
    <dbReference type="NCBI Taxonomy" id="1798384"/>
    <lineage>
        <taxon>Bacteria</taxon>
        <taxon>Candidatus Gottesmaniibacteriota</taxon>
    </lineage>
</organism>
<keyword evidence="1" id="KW-0812">Transmembrane</keyword>
<comment type="caution">
    <text evidence="2">The sequence shown here is derived from an EMBL/GenBank/DDBJ whole genome shotgun (WGS) entry which is preliminary data.</text>
</comment>
<accession>A0A1F6A5S5</accession>
<dbReference type="Proteomes" id="UP000177092">
    <property type="component" value="Unassembled WGS sequence"/>
</dbReference>
<evidence type="ECO:0000313" key="2">
    <source>
        <dbReference type="EMBL" id="OGG20089.1"/>
    </source>
</evidence>
<reference evidence="2 3" key="1">
    <citation type="journal article" date="2016" name="Nat. Commun.">
        <title>Thousands of microbial genomes shed light on interconnected biogeochemical processes in an aquifer system.</title>
        <authorList>
            <person name="Anantharaman K."/>
            <person name="Brown C.T."/>
            <person name="Hug L.A."/>
            <person name="Sharon I."/>
            <person name="Castelle C.J."/>
            <person name="Probst A.J."/>
            <person name="Thomas B.C."/>
            <person name="Singh A."/>
            <person name="Wilkins M.J."/>
            <person name="Karaoz U."/>
            <person name="Brodie E.L."/>
            <person name="Williams K.H."/>
            <person name="Hubbard S.S."/>
            <person name="Banfield J.F."/>
        </authorList>
    </citation>
    <scope>NUCLEOTIDE SEQUENCE [LARGE SCALE GENOMIC DNA]</scope>
</reference>
<gene>
    <name evidence="2" type="ORF">A3D03_03610</name>
</gene>
<name>A0A1F6A5S5_9BACT</name>
<keyword evidence="1" id="KW-0472">Membrane</keyword>
<feature type="transmembrane region" description="Helical" evidence="1">
    <location>
        <begin position="27"/>
        <end position="45"/>
    </location>
</feature>
<sequence>MDSFKTILKILSGFKNRIIKVSLKRRLSILAIISVIVWIGGSRFLSQKEKPPQYQTSQAEKGILTIIISASGQVS</sequence>